<accession>S8D5Y8</accession>
<reference evidence="2 3" key="1">
    <citation type="journal article" date="2013" name="BMC Genomics">
        <title>The miniature genome of a carnivorous plant Genlisea aurea contains a low number of genes and short non-coding sequences.</title>
        <authorList>
            <person name="Leushkin E.V."/>
            <person name="Sutormin R.A."/>
            <person name="Nabieva E.R."/>
            <person name="Penin A.A."/>
            <person name="Kondrashov A.S."/>
            <person name="Logacheva M.D."/>
        </authorList>
    </citation>
    <scope>NUCLEOTIDE SEQUENCE [LARGE SCALE GENOMIC DNA]</scope>
</reference>
<dbReference type="Proteomes" id="UP000015453">
    <property type="component" value="Unassembled WGS sequence"/>
</dbReference>
<dbReference type="Gene3D" id="1.20.1280.50">
    <property type="match status" value="1"/>
</dbReference>
<comment type="caution">
    <text evidence="2">The sequence shown here is derived from an EMBL/GenBank/DDBJ whole genome shotgun (WGS) entry which is preliminary data.</text>
</comment>
<protein>
    <recommendedName>
        <fullName evidence="1">F-box domain-containing protein</fullName>
    </recommendedName>
</protein>
<feature type="domain" description="F-box" evidence="1">
    <location>
        <begin position="53"/>
        <end position="96"/>
    </location>
</feature>
<dbReference type="Pfam" id="PF12937">
    <property type="entry name" value="F-box-like"/>
    <property type="match status" value="1"/>
</dbReference>
<gene>
    <name evidence="2" type="ORF">M569_16774</name>
</gene>
<organism evidence="2 3">
    <name type="scientific">Genlisea aurea</name>
    <dbReference type="NCBI Taxonomy" id="192259"/>
    <lineage>
        <taxon>Eukaryota</taxon>
        <taxon>Viridiplantae</taxon>
        <taxon>Streptophyta</taxon>
        <taxon>Embryophyta</taxon>
        <taxon>Tracheophyta</taxon>
        <taxon>Spermatophyta</taxon>
        <taxon>Magnoliopsida</taxon>
        <taxon>eudicotyledons</taxon>
        <taxon>Gunneridae</taxon>
        <taxon>Pentapetalae</taxon>
        <taxon>asterids</taxon>
        <taxon>lamiids</taxon>
        <taxon>Lamiales</taxon>
        <taxon>Lentibulariaceae</taxon>
        <taxon>Genlisea</taxon>
    </lineage>
</organism>
<dbReference type="AlphaFoldDB" id="S8D5Y8"/>
<dbReference type="InterPro" id="IPR001810">
    <property type="entry name" value="F-box_dom"/>
</dbReference>
<dbReference type="PANTHER" id="PTHR16517:SF134">
    <property type="entry name" value="TUBBY-LIKE F-BOX PROTEIN 2"/>
    <property type="match status" value="1"/>
</dbReference>
<dbReference type="PANTHER" id="PTHR16517">
    <property type="entry name" value="TUBBY-RELATED"/>
    <property type="match status" value="1"/>
</dbReference>
<evidence type="ECO:0000313" key="2">
    <source>
        <dbReference type="EMBL" id="EPS58043.1"/>
    </source>
</evidence>
<name>S8D5Y8_9LAMI</name>
<sequence>MSFKSILRELIEIKDGIGNISFRGFEERRWRSRTRSFIAPDVAPTEQIEQGKWANLPPELLLDIIRRVEESETGWPARRVVLYCASVCKSWRNVTKEIVKTPEECGRLTFPISLKQ</sequence>
<dbReference type="InterPro" id="IPR036047">
    <property type="entry name" value="F-box-like_dom_sf"/>
</dbReference>
<proteinExistence type="predicted"/>
<feature type="non-terminal residue" evidence="2">
    <location>
        <position position="116"/>
    </location>
</feature>
<keyword evidence="3" id="KW-1185">Reference proteome</keyword>
<dbReference type="OrthoDB" id="8775810at2759"/>
<dbReference type="SUPFAM" id="SSF81383">
    <property type="entry name" value="F-box domain"/>
    <property type="match status" value="1"/>
</dbReference>
<evidence type="ECO:0000313" key="3">
    <source>
        <dbReference type="Proteomes" id="UP000015453"/>
    </source>
</evidence>
<evidence type="ECO:0000259" key="1">
    <source>
        <dbReference type="Pfam" id="PF12937"/>
    </source>
</evidence>
<dbReference type="EMBL" id="AUSU01009596">
    <property type="protein sequence ID" value="EPS58043.1"/>
    <property type="molecule type" value="Genomic_DNA"/>
</dbReference>